<dbReference type="EMBL" id="BMMK01000026">
    <property type="protein sequence ID" value="GGM70811.1"/>
    <property type="molecule type" value="Genomic_DNA"/>
</dbReference>
<name>A0A8J3CI86_9PSEU</name>
<evidence type="ECO:0000313" key="2">
    <source>
        <dbReference type="EMBL" id="GGM70811.1"/>
    </source>
</evidence>
<sequence>MSTTAHSSWAVLRVVRKKDGHTQASLARAAGVTRQYVSLLERGLRAPTSQVIAKFAAVLNVPKSVLEPPGWHGSQEAGEAA</sequence>
<reference evidence="2" key="1">
    <citation type="journal article" date="2014" name="Int. J. Syst. Evol. Microbiol.">
        <title>Complete genome sequence of Corynebacterium casei LMG S-19264T (=DSM 44701T), isolated from a smear-ripened cheese.</title>
        <authorList>
            <consortium name="US DOE Joint Genome Institute (JGI-PGF)"/>
            <person name="Walter F."/>
            <person name="Albersmeier A."/>
            <person name="Kalinowski J."/>
            <person name="Ruckert C."/>
        </authorList>
    </citation>
    <scope>NUCLEOTIDE SEQUENCE</scope>
    <source>
        <strain evidence="2">CGMCC 4.5737</strain>
    </source>
</reference>
<dbReference type="PROSITE" id="PS50943">
    <property type="entry name" value="HTH_CROC1"/>
    <property type="match status" value="1"/>
</dbReference>
<proteinExistence type="predicted"/>
<reference evidence="2" key="2">
    <citation type="submission" date="2020-09" db="EMBL/GenBank/DDBJ databases">
        <authorList>
            <person name="Sun Q."/>
            <person name="Zhou Y."/>
        </authorList>
    </citation>
    <scope>NUCLEOTIDE SEQUENCE</scope>
    <source>
        <strain evidence="2">CGMCC 4.5737</strain>
    </source>
</reference>
<keyword evidence="3" id="KW-1185">Reference proteome</keyword>
<dbReference type="InterPro" id="IPR001387">
    <property type="entry name" value="Cro/C1-type_HTH"/>
</dbReference>
<accession>A0A8J3CI86</accession>
<gene>
    <name evidence="2" type="ORF">GCM10012275_46560</name>
</gene>
<dbReference type="Proteomes" id="UP000637578">
    <property type="component" value="Unassembled WGS sequence"/>
</dbReference>
<dbReference type="SMART" id="SM00530">
    <property type="entry name" value="HTH_XRE"/>
    <property type="match status" value="1"/>
</dbReference>
<feature type="domain" description="HTH cro/C1-type" evidence="1">
    <location>
        <begin position="12"/>
        <end position="66"/>
    </location>
</feature>
<dbReference type="AlphaFoldDB" id="A0A8J3CI86"/>
<dbReference type="SUPFAM" id="SSF47413">
    <property type="entry name" value="lambda repressor-like DNA-binding domains"/>
    <property type="match status" value="1"/>
</dbReference>
<dbReference type="Gene3D" id="1.10.260.40">
    <property type="entry name" value="lambda repressor-like DNA-binding domains"/>
    <property type="match status" value="1"/>
</dbReference>
<dbReference type="CDD" id="cd00093">
    <property type="entry name" value="HTH_XRE"/>
    <property type="match status" value="1"/>
</dbReference>
<dbReference type="GO" id="GO:0003677">
    <property type="term" value="F:DNA binding"/>
    <property type="evidence" value="ECO:0007669"/>
    <property type="project" value="InterPro"/>
</dbReference>
<protein>
    <recommendedName>
        <fullName evidence="1">HTH cro/C1-type domain-containing protein</fullName>
    </recommendedName>
</protein>
<dbReference type="InterPro" id="IPR010982">
    <property type="entry name" value="Lambda_DNA-bd_dom_sf"/>
</dbReference>
<organism evidence="2 3">
    <name type="scientific">Longimycelium tulufanense</name>
    <dbReference type="NCBI Taxonomy" id="907463"/>
    <lineage>
        <taxon>Bacteria</taxon>
        <taxon>Bacillati</taxon>
        <taxon>Actinomycetota</taxon>
        <taxon>Actinomycetes</taxon>
        <taxon>Pseudonocardiales</taxon>
        <taxon>Pseudonocardiaceae</taxon>
        <taxon>Longimycelium</taxon>
    </lineage>
</organism>
<evidence type="ECO:0000259" key="1">
    <source>
        <dbReference type="PROSITE" id="PS50943"/>
    </source>
</evidence>
<evidence type="ECO:0000313" key="3">
    <source>
        <dbReference type="Proteomes" id="UP000637578"/>
    </source>
</evidence>
<dbReference type="Pfam" id="PF01381">
    <property type="entry name" value="HTH_3"/>
    <property type="match status" value="1"/>
</dbReference>
<comment type="caution">
    <text evidence="2">The sequence shown here is derived from an EMBL/GenBank/DDBJ whole genome shotgun (WGS) entry which is preliminary data.</text>
</comment>
<dbReference type="RefSeq" id="WP_189060550.1">
    <property type="nucleotide sequence ID" value="NZ_BMMK01000026.1"/>
</dbReference>